<reference evidence="1 2" key="1">
    <citation type="submission" date="2019-07" db="EMBL/GenBank/DDBJ databases">
        <title>WGS assembly of Gossypium tomentosum.</title>
        <authorList>
            <person name="Chen Z.J."/>
            <person name="Sreedasyam A."/>
            <person name="Ando A."/>
            <person name="Song Q."/>
            <person name="De L."/>
            <person name="Hulse-Kemp A."/>
            <person name="Ding M."/>
            <person name="Ye W."/>
            <person name="Kirkbride R."/>
            <person name="Jenkins J."/>
            <person name="Plott C."/>
            <person name="Lovell J."/>
            <person name="Lin Y.-M."/>
            <person name="Vaughn R."/>
            <person name="Liu B."/>
            <person name="Li W."/>
            <person name="Simpson S."/>
            <person name="Scheffler B."/>
            <person name="Saski C."/>
            <person name="Grover C."/>
            <person name="Hu G."/>
            <person name="Conover J."/>
            <person name="Carlson J."/>
            <person name="Shu S."/>
            <person name="Boston L."/>
            <person name="Williams M."/>
            <person name="Peterson D."/>
            <person name="Mcgee K."/>
            <person name="Jones D."/>
            <person name="Wendel J."/>
            <person name="Stelly D."/>
            <person name="Grimwood J."/>
            <person name="Schmutz J."/>
        </authorList>
    </citation>
    <scope>NUCLEOTIDE SEQUENCE [LARGE SCALE GENOMIC DNA]</scope>
    <source>
        <strain evidence="1">7179.01</strain>
    </source>
</reference>
<organism evidence="1 2">
    <name type="scientific">Gossypium tomentosum</name>
    <name type="common">Hawaiian cotton</name>
    <name type="synonym">Gossypium sandvicense</name>
    <dbReference type="NCBI Taxonomy" id="34277"/>
    <lineage>
        <taxon>Eukaryota</taxon>
        <taxon>Viridiplantae</taxon>
        <taxon>Streptophyta</taxon>
        <taxon>Embryophyta</taxon>
        <taxon>Tracheophyta</taxon>
        <taxon>Spermatophyta</taxon>
        <taxon>Magnoliopsida</taxon>
        <taxon>eudicotyledons</taxon>
        <taxon>Gunneridae</taxon>
        <taxon>Pentapetalae</taxon>
        <taxon>rosids</taxon>
        <taxon>malvids</taxon>
        <taxon>Malvales</taxon>
        <taxon>Malvaceae</taxon>
        <taxon>Malvoideae</taxon>
        <taxon>Gossypium</taxon>
    </lineage>
</organism>
<dbReference type="Proteomes" id="UP000322667">
    <property type="component" value="Chromosome D11"/>
</dbReference>
<sequence>MEQKRLSLLLSAFFESCPESGERPSPASPWMVARVTQKSGFKAPFSILKKCPLDPISRKKEGFFVPSSVRFQHREDLRRQAFETGRFWARSTGVGRITQTILVQNRSCFGRRVRCKGTRRCTAH</sequence>
<evidence type="ECO:0000313" key="2">
    <source>
        <dbReference type="Proteomes" id="UP000322667"/>
    </source>
</evidence>
<name>A0A5D2IQX2_GOSTO</name>
<accession>A0A5D2IQX2</accession>
<gene>
    <name evidence="1" type="ORF">ES332_D11G193100v1</name>
</gene>
<keyword evidence="2" id="KW-1185">Reference proteome</keyword>
<dbReference type="EMBL" id="CM017633">
    <property type="protein sequence ID" value="TYH44429.1"/>
    <property type="molecule type" value="Genomic_DNA"/>
</dbReference>
<evidence type="ECO:0000313" key="1">
    <source>
        <dbReference type="EMBL" id="TYH44429.1"/>
    </source>
</evidence>
<proteinExistence type="predicted"/>
<protein>
    <submittedName>
        <fullName evidence="1">Uncharacterized protein</fullName>
    </submittedName>
</protein>
<dbReference type="AlphaFoldDB" id="A0A5D2IQX2"/>